<protein>
    <recommendedName>
        <fullName evidence="2">UPF0291 protein ERS852526_02601</fullName>
    </recommendedName>
</protein>
<organism evidence="3 4">
    <name type="scientific">Dorea longicatena</name>
    <dbReference type="NCBI Taxonomy" id="88431"/>
    <lineage>
        <taxon>Bacteria</taxon>
        <taxon>Bacillati</taxon>
        <taxon>Bacillota</taxon>
        <taxon>Clostridia</taxon>
        <taxon>Lachnospirales</taxon>
        <taxon>Lachnospiraceae</taxon>
        <taxon>Dorea</taxon>
    </lineage>
</organism>
<dbReference type="Proteomes" id="UP000095485">
    <property type="component" value="Unassembled WGS sequence"/>
</dbReference>
<dbReference type="PANTHER" id="PTHR37300:SF1">
    <property type="entry name" value="UPF0291 PROTEIN YNZC"/>
    <property type="match status" value="1"/>
</dbReference>
<dbReference type="SUPFAM" id="SSF158221">
    <property type="entry name" value="YnzC-like"/>
    <property type="match status" value="1"/>
</dbReference>
<dbReference type="GO" id="GO:0005737">
    <property type="term" value="C:cytoplasm"/>
    <property type="evidence" value="ECO:0007669"/>
    <property type="project" value="UniProtKB-SubCell"/>
</dbReference>
<dbReference type="Gene3D" id="1.10.287.540">
    <property type="entry name" value="Helix hairpin bin"/>
    <property type="match status" value="1"/>
</dbReference>
<evidence type="ECO:0000313" key="4">
    <source>
        <dbReference type="Proteomes" id="UP000095485"/>
    </source>
</evidence>
<gene>
    <name evidence="3" type="ORF">ERS852526_02601</name>
</gene>
<accession>A0A174T2X3</accession>
<sequence>MENTLRHQQPYTDFSRIIRVKSEYIKEGQKIMDDKKVARINELYHKSKAEGLTPEELKEQQILRKEYIDSFKRNLRGQLNNISIKEKDGSITNLGEKFGNKKGN</sequence>
<keyword evidence="1 2" id="KW-0963">Cytoplasm</keyword>
<evidence type="ECO:0000256" key="2">
    <source>
        <dbReference type="HAMAP-Rule" id="MF_01103"/>
    </source>
</evidence>
<name>A0A174T2X3_9FIRM</name>
<dbReference type="STRING" id="88431.ERS852423_02031"/>
<reference evidence="3 4" key="1">
    <citation type="submission" date="2015-09" db="EMBL/GenBank/DDBJ databases">
        <authorList>
            <consortium name="Pathogen Informatics"/>
        </authorList>
    </citation>
    <scope>NUCLEOTIDE SEQUENCE [LARGE SCALE GENOMIC DNA]</scope>
    <source>
        <strain evidence="3 4">2789STDY5834914</strain>
    </source>
</reference>
<dbReference type="AlphaFoldDB" id="A0A174T2X3"/>
<comment type="subcellular location">
    <subcellularLocation>
        <location evidence="2">Cytoplasm</location>
    </subcellularLocation>
</comment>
<proteinExistence type="inferred from homology"/>
<dbReference type="HAMAP" id="MF_01103">
    <property type="entry name" value="UPF0291"/>
    <property type="match status" value="1"/>
</dbReference>
<evidence type="ECO:0000256" key="1">
    <source>
        <dbReference type="ARBA" id="ARBA00022490"/>
    </source>
</evidence>
<dbReference type="Pfam" id="PF05979">
    <property type="entry name" value="DUF896"/>
    <property type="match status" value="1"/>
</dbReference>
<dbReference type="EMBL" id="CZAY01000021">
    <property type="protein sequence ID" value="CUQ02308.1"/>
    <property type="molecule type" value="Genomic_DNA"/>
</dbReference>
<comment type="similarity">
    <text evidence="2">Belongs to the UPF0291 family.</text>
</comment>
<dbReference type="InterPro" id="IPR009242">
    <property type="entry name" value="DUF896"/>
</dbReference>
<dbReference type="PANTHER" id="PTHR37300">
    <property type="entry name" value="UPF0291 PROTEIN CBO2609/CLC_2481"/>
    <property type="match status" value="1"/>
</dbReference>
<evidence type="ECO:0000313" key="3">
    <source>
        <dbReference type="EMBL" id="CUQ02308.1"/>
    </source>
</evidence>